<name>G8BVG3_TETPH</name>
<dbReference type="PANTHER" id="PTHR44086">
    <property type="entry name" value="THIOSULFATE SULFURTRANSFERASE RDL2, MITOCHONDRIAL-RELATED"/>
    <property type="match status" value="1"/>
</dbReference>
<dbReference type="KEGG" id="tpf:TPHA_0G00550"/>
<evidence type="ECO:0000259" key="1">
    <source>
        <dbReference type="PROSITE" id="PS50206"/>
    </source>
</evidence>
<feature type="domain" description="Rhodanese" evidence="1">
    <location>
        <begin position="56"/>
        <end position="157"/>
    </location>
</feature>
<dbReference type="InterPro" id="IPR036873">
    <property type="entry name" value="Rhodanese-like_dom_sf"/>
</dbReference>
<organism evidence="2 3">
    <name type="scientific">Tetrapisispora phaffii (strain ATCC 24235 / CBS 4417 / NBRC 1672 / NRRL Y-8282 / UCD 70-5)</name>
    <name type="common">Yeast</name>
    <name type="synonym">Fabospora phaffii</name>
    <dbReference type="NCBI Taxonomy" id="1071381"/>
    <lineage>
        <taxon>Eukaryota</taxon>
        <taxon>Fungi</taxon>
        <taxon>Dikarya</taxon>
        <taxon>Ascomycota</taxon>
        <taxon>Saccharomycotina</taxon>
        <taxon>Saccharomycetes</taxon>
        <taxon>Saccharomycetales</taxon>
        <taxon>Saccharomycetaceae</taxon>
        <taxon>Tetrapisispora</taxon>
    </lineage>
</organism>
<sequence length="157" mass="17445">MNFNPVSTTILKCPMMIKPVGSALAFRGISTSKYLLKQAIYSFHDVKGIVLGKDKLESNKALVDVREPHELNESRIPGAINIPWNSSPEAMSLSKDQFYNKFKFDKPNEDKELVFFCAKGIRATNAAITAEQNGYHKTGIYKGSMADWLANGGNDIK</sequence>
<evidence type="ECO:0000313" key="2">
    <source>
        <dbReference type="EMBL" id="CCE63891.1"/>
    </source>
</evidence>
<dbReference type="HOGENOM" id="CLU_089574_0_2_1"/>
<dbReference type="eggNOG" id="KOG1530">
    <property type="taxonomic scope" value="Eukaryota"/>
</dbReference>
<accession>G8BVG3</accession>
<dbReference type="AlphaFoldDB" id="G8BVG3"/>
<dbReference type="Proteomes" id="UP000005666">
    <property type="component" value="Chromosome 7"/>
</dbReference>
<dbReference type="InterPro" id="IPR001763">
    <property type="entry name" value="Rhodanese-like_dom"/>
</dbReference>
<dbReference type="PANTHER" id="PTHR44086:SF10">
    <property type="entry name" value="THIOSULFATE SULFURTRANSFERASE_RHODANESE-LIKE DOMAIN-CONTAINING PROTEIN 3"/>
    <property type="match status" value="1"/>
</dbReference>
<protein>
    <recommendedName>
        <fullName evidence="1">Rhodanese domain-containing protein</fullName>
    </recommendedName>
</protein>
<dbReference type="Pfam" id="PF00581">
    <property type="entry name" value="Rhodanese"/>
    <property type="match status" value="1"/>
</dbReference>
<dbReference type="STRING" id="1071381.G8BVG3"/>
<dbReference type="GeneID" id="11533525"/>
<keyword evidence="3" id="KW-1185">Reference proteome</keyword>
<dbReference type="OMA" id="KTFNTIC"/>
<dbReference type="Gene3D" id="3.40.250.10">
    <property type="entry name" value="Rhodanese-like domain"/>
    <property type="match status" value="1"/>
</dbReference>
<dbReference type="SUPFAM" id="SSF52821">
    <property type="entry name" value="Rhodanese/Cell cycle control phosphatase"/>
    <property type="match status" value="1"/>
</dbReference>
<dbReference type="GO" id="GO:0004792">
    <property type="term" value="F:thiosulfate-cyanide sulfurtransferase activity"/>
    <property type="evidence" value="ECO:0007669"/>
    <property type="project" value="EnsemblFungi"/>
</dbReference>
<evidence type="ECO:0000313" key="3">
    <source>
        <dbReference type="Proteomes" id="UP000005666"/>
    </source>
</evidence>
<gene>
    <name evidence="2" type="primary">TPHA0G00550</name>
    <name evidence="2" type="ordered locus">TPHA_0G00550</name>
</gene>
<reference evidence="2 3" key="1">
    <citation type="journal article" date="2011" name="Proc. Natl. Acad. Sci. U.S.A.">
        <title>Evolutionary erosion of yeast sex chromosomes by mating-type switching accidents.</title>
        <authorList>
            <person name="Gordon J.L."/>
            <person name="Armisen D."/>
            <person name="Proux-Wera E."/>
            <person name="Oheigeartaigh S.S."/>
            <person name="Byrne K.P."/>
            <person name="Wolfe K.H."/>
        </authorList>
    </citation>
    <scope>NUCLEOTIDE SEQUENCE [LARGE SCALE GENOMIC DNA]</scope>
    <source>
        <strain evidence="3">ATCC 24235 / CBS 4417 / NBRC 1672 / NRRL Y-8282 / UCD 70-5</strain>
    </source>
</reference>
<dbReference type="GO" id="GO:0006790">
    <property type="term" value="P:sulfur compound metabolic process"/>
    <property type="evidence" value="ECO:0007669"/>
    <property type="project" value="EnsemblFungi"/>
</dbReference>
<dbReference type="SMART" id="SM00450">
    <property type="entry name" value="RHOD"/>
    <property type="match status" value="1"/>
</dbReference>
<dbReference type="EMBL" id="HE612862">
    <property type="protein sequence ID" value="CCE63891.1"/>
    <property type="molecule type" value="Genomic_DNA"/>
</dbReference>
<dbReference type="OrthoDB" id="566238at2759"/>
<proteinExistence type="predicted"/>
<dbReference type="PROSITE" id="PS50206">
    <property type="entry name" value="RHODANESE_3"/>
    <property type="match status" value="1"/>
</dbReference>
<dbReference type="RefSeq" id="XP_003686325.1">
    <property type="nucleotide sequence ID" value="XM_003686277.1"/>
</dbReference>
<dbReference type="GO" id="GO:0005739">
    <property type="term" value="C:mitochondrion"/>
    <property type="evidence" value="ECO:0007669"/>
    <property type="project" value="TreeGrafter"/>
</dbReference>